<dbReference type="AlphaFoldDB" id="A0A7D9IME3"/>
<dbReference type="PANTHER" id="PTHR10887:SF341">
    <property type="entry name" value="NFX1-TYPE ZINC FINGER-CONTAINING PROTEIN 1"/>
    <property type="match status" value="1"/>
</dbReference>
<dbReference type="PROSITE" id="PS50017">
    <property type="entry name" value="DEATH_DOMAIN"/>
    <property type="match status" value="1"/>
</dbReference>
<dbReference type="GO" id="GO:0016787">
    <property type="term" value="F:hydrolase activity"/>
    <property type="evidence" value="ECO:0007669"/>
    <property type="project" value="UniProtKB-KW"/>
</dbReference>
<reference evidence="6" key="1">
    <citation type="submission" date="2020-04" db="EMBL/GenBank/DDBJ databases">
        <authorList>
            <person name="Alioto T."/>
            <person name="Alioto T."/>
            <person name="Gomez Garrido J."/>
        </authorList>
    </citation>
    <scope>NUCLEOTIDE SEQUENCE</scope>
    <source>
        <strain evidence="6">A484AB</strain>
    </source>
</reference>
<dbReference type="InterPro" id="IPR041679">
    <property type="entry name" value="DNA2/NAM7-like_C"/>
</dbReference>
<organism evidence="6 7">
    <name type="scientific">Paramuricea clavata</name>
    <name type="common">Red gorgonian</name>
    <name type="synonym">Violescent sea-whip</name>
    <dbReference type="NCBI Taxonomy" id="317549"/>
    <lineage>
        <taxon>Eukaryota</taxon>
        <taxon>Metazoa</taxon>
        <taxon>Cnidaria</taxon>
        <taxon>Anthozoa</taxon>
        <taxon>Octocorallia</taxon>
        <taxon>Malacalcyonacea</taxon>
        <taxon>Plexauridae</taxon>
        <taxon>Paramuricea</taxon>
    </lineage>
</organism>
<evidence type="ECO:0000256" key="3">
    <source>
        <dbReference type="ARBA" id="ARBA00022806"/>
    </source>
</evidence>
<dbReference type="CDD" id="cd18808">
    <property type="entry name" value="SF1_C_Upf1"/>
    <property type="match status" value="1"/>
</dbReference>
<comment type="caution">
    <text evidence="6">The sequence shown here is derived from an EMBL/GenBank/DDBJ whole genome shotgun (WGS) entry which is preliminary data.</text>
</comment>
<dbReference type="SUPFAM" id="SSF52540">
    <property type="entry name" value="P-loop containing nucleoside triphosphate hydrolases"/>
    <property type="match status" value="1"/>
</dbReference>
<keyword evidence="1" id="KW-0547">Nucleotide-binding</keyword>
<keyword evidence="2" id="KW-0378">Hydrolase</keyword>
<sequence length="407" mass="45983">QLKPCAVIVEEAAEIIEGQLVSVLPPTIQHLVMLGDQEQLKPRVDCYKLAIEKNLDCSMFERLINNKMPFKQLGQQCRMRDDIADVLRSLNIYKDLKTNNEKTCNNEPPDCIGRSLYFVKHTAPEARMTGSSSLCNHKEIRLILDVAVYLIKNGYPPVDVTVLCPYRGQVDKMKFAFKIKSSDPSEEYFIKLRDINITTVDSFQGEESNVILLSLVRSNRDEKIGFFGRRNRICVAISRARCALYIFGNGSVYSSSQNWKKIIKFLEDKGLVGWTFPFKEESDGITTVKDEEPFSDTTKLSHAELTRLGGRIVPKWKEIAGYANLDVGEVENVDRNNVKYLEPKEKASQILAMISNKHDFSRKELGSHLDEAKLCSLVDLVLKGTLRHPPDDDAGSSITSPNESIES</sequence>
<dbReference type="EMBL" id="CACRXK020006410">
    <property type="protein sequence ID" value="CAB4009308.1"/>
    <property type="molecule type" value="Genomic_DNA"/>
</dbReference>
<accession>A0A7D9IME3</accession>
<dbReference type="GO" id="GO:0005524">
    <property type="term" value="F:ATP binding"/>
    <property type="evidence" value="ECO:0007669"/>
    <property type="project" value="UniProtKB-KW"/>
</dbReference>
<keyword evidence="7" id="KW-1185">Reference proteome</keyword>
<dbReference type="Gene3D" id="3.40.50.300">
    <property type="entry name" value="P-loop containing nucleotide triphosphate hydrolases"/>
    <property type="match status" value="2"/>
</dbReference>
<evidence type="ECO:0000256" key="5">
    <source>
        <dbReference type="SAM" id="MobiDB-lite"/>
    </source>
</evidence>
<dbReference type="Pfam" id="PF13087">
    <property type="entry name" value="AAA_12"/>
    <property type="match status" value="1"/>
</dbReference>
<dbReference type="GO" id="GO:0004386">
    <property type="term" value="F:helicase activity"/>
    <property type="evidence" value="ECO:0007669"/>
    <property type="project" value="UniProtKB-KW"/>
</dbReference>
<dbReference type="GO" id="GO:0031048">
    <property type="term" value="P:regulatory ncRNA-mediated heterochromatin formation"/>
    <property type="evidence" value="ECO:0007669"/>
    <property type="project" value="TreeGrafter"/>
</dbReference>
<evidence type="ECO:0000313" key="7">
    <source>
        <dbReference type="Proteomes" id="UP001152795"/>
    </source>
</evidence>
<gene>
    <name evidence="6" type="ORF">PACLA_8A012047</name>
</gene>
<evidence type="ECO:0000256" key="1">
    <source>
        <dbReference type="ARBA" id="ARBA00022741"/>
    </source>
</evidence>
<dbReference type="InterPro" id="IPR047187">
    <property type="entry name" value="SF1_C_Upf1"/>
</dbReference>
<dbReference type="OrthoDB" id="2423195at2759"/>
<feature type="region of interest" description="Disordered" evidence="5">
    <location>
        <begin position="386"/>
        <end position="407"/>
    </location>
</feature>
<evidence type="ECO:0000313" key="6">
    <source>
        <dbReference type="EMBL" id="CAB4009308.1"/>
    </source>
</evidence>
<keyword evidence="4" id="KW-0067">ATP-binding</keyword>
<dbReference type="PANTHER" id="PTHR10887">
    <property type="entry name" value="DNA2/NAM7 HELICASE FAMILY"/>
    <property type="match status" value="1"/>
</dbReference>
<dbReference type="InterPro" id="IPR027417">
    <property type="entry name" value="P-loop_NTPase"/>
</dbReference>
<proteinExistence type="predicted"/>
<dbReference type="FunFam" id="3.40.50.300:FF:000326">
    <property type="entry name" value="P-loop containing nucleoside triphosphate hydrolase"/>
    <property type="match status" value="1"/>
</dbReference>
<dbReference type="InterPro" id="IPR000488">
    <property type="entry name" value="Death_dom"/>
</dbReference>
<evidence type="ECO:0000256" key="4">
    <source>
        <dbReference type="ARBA" id="ARBA00022840"/>
    </source>
</evidence>
<name>A0A7D9IME3_PARCT</name>
<dbReference type="Proteomes" id="UP001152795">
    <property type="component" value="Unassembled WGS sequence"/>
</dbReference>
<dbReference type="GO" id="GO:0005694">
    <property type="term" value="C:chromosome"/>
    <property type="evidence" value="ECO:0007669"/>
    <property type="project" value="UniProtKB-ARBA"/>
</dbReference>
<feature type="non-terminal residue" evidence="6">
    <location>
        <position position="407"/>
    </location>
</feature>
<evidence type="ECO:0000256" key="2">
    <source>
        <dbReference type="ARBA" id="ARBA00022801"/>
    </source>
</evidence>
<feature type="compositionally biased region" description="Polar residues" evidence="5">
    <location>
        <begin position="396"/>
        <end position="407"/>
    </location>
</feature>
<keyword evidence="3" id="KW-0347">Helicase</keyword>
<dbReference type="GO" id="GO:0031380">
    <property type="term" value="C:nuclear RNA-directed RNA polymerase complex"/>
    <property type="evidence" value="ECO:0007669"/>
    <property type="project" value="TreeGrafter"/>
</dbReference>
<dbReference type="InterPro" id="IPR045055">
    <property type="entry name" value="DNA2/NAM7-like"/>
</dbReference>
<dbReference type="GO" id="GO:0007165">
    <property type="term" value="P:signal transduction"/>
    <property type="evidence" value="ECO:0007669"/>
    <property type="project" value="InterPro"/>
</dbReference>
<protein>
    <submittedName>
        <fullName evidence="6">NFX1-type zinc finger-containing 1-like</fullName>
    </submittedName>
</protein>